<sequence length="119" mass="12444">MTPLLRRALLPLALLSGALLPGAAHAATLDLKPGQSGQLGHSTVTLLRTQDSRCPMNARCIQAGELVATILVREGQRVRLLRLKLPETAASTAALHISGATANMAGQRLPLSVTFSDGD</sequence>
<gene>
    <name evidence="2" type="ORF">GCM10008960_28290</name>
</gene>
<name>A0ABQ2S8L7_9DEIO</name>
<reference evidence="3" key="1">
    <citation type="journal article" date="2019" name="Int. J. Syst. Evol. Microbiol.">
        <title>The Global Catalogue of Microorganisms (GCM) 10K type strain sequencing project: providing services to taxonomists for standard genome sequencing and annotation.</title>
        <authorList>
            <consortium name="The Broad Institute Genomics Platform"/>
            <consortium name="The Broad Institute Genome Sequencing Center for Infectious Disease"/>
            <person name="Wu L."/>
            <person name="Ma J."/>
        </authorList>
    </citation>
    <scope>NUCLEOTIDE SEQUENCE [LARGE SCALE GENOMIC DNA]</scope>
    <source>
        <strain evidence="3">JCM 31405</strain>
    </source>
</reference>
<keyword evidence="3" id="KW-1185">Reference proteome</keyword>
<dbReference type="EMBL" id="BMQN01000008">
    <property type="protein sequence ID" value="GGR99985.1"/>
    <property type="molecule type" value="Genomic_DNA"/>
</dbReference>
<comment type="caution">
    <text evidence="2">The sequence shown here is derived from an EMBL/GenBank/DDBJ whole genome shotgun (WGS) entry which is preliminary data.</text>
</comment>
<accession>A0ABQ2S8L7</accession>
<organism evidence="2 3">
    <name type="scientific">Deinococcus sedimenti</name>
    <dbReference type="NCBI Taxonomy" id="1867090"/>
    <lineage>
        <taxon>Bacteria</taxon>
        <taxon>Thermotogati</taxon>
        <taxon>Deinococcota</taxon>
        <taxon>Deinococci</taxon>
        <taxon>Deinococcales</taxon>
        <taxon>Deinococcaceae</taxon>
        <taxon>Deinococcus</taxon>
    </lineage>
</organism>
<dbReference type="RefSeq" id="WP_189073826.1">
    <property type="nucleotide sequence ID" value="NZ_BMQN01000008.1"/>
</dbReference>
<feature type="signal peptide" evidence="1">
    <location>
        <begin position="1"/>
        <end position="26"/>
    </location>
</feature>
<protein>
    <submittedName>
        <fullName evidence="2">Uncharacterized protein</fullName>
    </submittedName>
</protein>
<evidence type="ECO:0000313" key="3">
    <source>
        <dbReference type="Proteomes" id="UP000644548"/>
    </source>
</evidence>
<dbReference type="Proteomes" id="UP000644548">
    <property type="component" value="Unassembled WGS sequence"/>
</dbReference>
<evidence type="ECO:0000313" key="2">
    <source>
        <dbReference type="EMBL" id="GGR99985.1"/>
    </source>
</evidence>
<keyword evidence="1" id="KW-0732">Signal</keyword>
<evidence type="ECO:0000256" key="1">
    <source>
        <dbReference type="SAM" id="SignalP"/>
    </source>
</evidence>
<feature type="chain" id="PRO_5045550429" evidence="1">
    <location>
        <begin position="27"/>
        <end position="119"/>
    </location>
</feature>
<proteinExistence type="predicted"/>